<dbReference type="AlphaFoldDB" id="A0A839SNB0"/>
<gene>
    <name evidence="1" type="ORF">FHR98_000649</name>
</gene>
<protein>
    <submittedName>
        <fullName evidence="1">Ferredoxin</fullName>
    </submittedName>
</protein>
<evidence type="ECO:0000313" key="2">
    <source>
        <dbReference type="Proteomes" id="UP000581135"/>
    </source>
</evidence>
<dbReference type="RefSeq" id="WP_183415208.1">
    <property type="nucleotide sequence ID" value="NZ_JACHXA010000002.1"/>
</dbReference>
<dbReference type="Proteomes" id="UP000581135">
    <property type="component" value="Unassembled WGS sequence"/>
</dbReference>
<proteinExistence type="predicted"/>
<evidence type="ECO:0000313" key="1">
    <source>
        <dbReference type="EMBL" id="MBB3064377.1"/>
    </source>
</evidence>
<reference evidence="1 2" key="1">
    <citation type="submission" date="2020-08" db="EMBL/GenBank/DDBJ databases">
        <title>Genomic Encyclopedia of Type Strains, Phase III (KMG-III): the genomes of soil and plant-associated and newly described type strains.</title>
        <authorList>
            <person name="Whitman W."/>
        </authorList>
    </citation>
    <scope>NUCLEOTIDE SEQUENCE [LARGE SCALE GENOMIC DNA]</scope>
    <source>
        <strain evidence="1 2">CECT 8803</strain>
    </source>
</reference>
<name>A0A839SNB0_9PROT</name>
<comment type="caution">
    <text evidence="1">The sequence shown here is derived from an EMBL/GenBank/DDBJ whole genome shotgun (WGS) entry which is preliminary data.</text>
</comment>
<keyword evidence="2" id="KW-1185">Reference proteome</keyword>
<sequence>MKDDLTTALAEQGLLLRGGFRPGPETPLPSLPDGRAVDFVAMIGNAGPEMWRHFVRSPEYRDSKPDPMNRWTKRVVDAIALRFGSAPLYPSDGPPYYPFQRWAQQAEAVFPSPLGILVHPRFGLWHAYRAALLFTSADGLALKLDDQGQNRAGDHPCESCADKPCLSACPVGAFTGVGYRVDDCAAHVGSAAGHDCRTAYCRARRACPVGLDYIYDQEQAAFHMAAFLSARPNMTKPLVVGDEE</sequence>
<dbReference type="EMBL" id="JACHXA010000002">
    <property type="protein sequence ID" value="MBB3064377.1"/>
    <property type="molecule type" value="Genomic_DNA"/>
</dbReference>
<organism evidence="1 2">
    <name type="scientific">Limibacillus halophilus</name>
    <dbReference type="NCBI Taxonomy" id="1579333"/>
    <lineage>
        <taxon>Bacteria</taxon>
        <taxon>Pseudomonadati</taxon>
        <taxon>Pseudomonadota</taxon>
        <taxon>Alphaproteobacteria</taxon>
        <taxon>Rhodospirillales</taxon>
        <taxon>Rhodovibrionaceae</taxon>
        <taxon>Limibacillus</taxon>
    </lineage>
</organism>
<dbReference type="SUPFAM" id="SSF54862">
    <property type="entry name" value="4Fe-4S ferredoxins"/>
    <property type="match status" value="1"/>
</dbReference>
<accession>A0A839SNB0</accession>